<keyword evidence="1 10" id="KW-1003">Cell membrane</keyword>
<dbReference type="Pfam" id="PF03033">
    <property type="entry name" value="Glyco_transf_28"/>
    <property type="match status" value="1"/>
</dbReference>
<feature type="binding site" evidence="10">
    <location>
        <begin position="14"/>
        <end position="16"/>
    </location>
    <ligand>
        <name>UDP-N-acetyl-alpha-D-glucosamine</name>
        <dbReference type="ChEBI" id="CHEBI:57705"/>
    </ligand>
</feature>
<dbReference type="PANTHER" id="PTHR21015">
    <property type="entry name" value="UDP-N-ACETYLGLUCOSAMINE--N-ACETYLMURAMYL-(PENTAPEPTIDE) PYROPHOSPHORYL-UNDECAPRENOL N-ACETYLGLUCOSAMINE TRANSFERASE 1"/>
    <property type="match status" value="1"/>
</dbReference>
<dbReference type="PANTHER" id="PTHR21015:SF22">
    <property type="entry name" value="GLYCOSYLTRANSFERASE"/>
    <property type="match status" value="1"/>
</dbReference>
<dbReference type="SUPFAM" id="SSF53756">
    <property type="entry name" value="UDP-Glycosyltransferase/glycogen phosphorylase"/>
    <property type="match status" value="1"/>
</dbReference>
<dbReference type="Gene3D" id="3.40.50.2000">
    <property type="entry name" value="Glycogen Phosphorylase B"/>
    <property type="match status" value="2"/>
</dbReference>
<evidence type="ECO:0000256" key="6">
    <source>
        <dbReference type="ARBA" id="ARBA00022984"/>
    </source>
</evidence>
<dbReference type="InterPro" id="IPR006009">
    <property type="entry name" value="GlcNAc_MurG"/>
</dbReference>
<feature type="binding site" evidence="10">
    <location>
        <position position="251"/>
    </location>
    <ligand>
        <name>UDP-N-acetyl-alpha-D-glucosamine</name>
        <dbReference type="ChEBI" id="CHEBI:57705"/>
    </ligand>
</feature>
<evidence type="ECO:0000313" key="14">
    <source>
        <dbReference type="Proteomes" id="UP001138757"/>
    </source>
</evidence>
<evidence type="ECO:0000256" key="7">
    <source>
        <dbReference type="ARBA" id="ARBA00023136"/>
    </source>
</evidence>
<feature type="binding site" evidence="10">
    <location>
        <position position="195"/>
    </location>
    <ligand>
        <name>UDP-N-acetyl-alpha-D-glucosamine</name>
        <dbReference type="ChEBI" id="CHEBI:57705"/>
    </ligand>
</feature>
<keyword evidence="3 10" id="KW-0328">Glycosyltransferase</keyword>
<comment type="caution">
    <text evidence="13">The sequence shown here is derived from an EMBL/GenBank/DDBJ whole genome shotgun (WGS) entry which is preliminary data.</text>
</comment>
<dbReference type="AlphaFoldDB" id="A0A9X1DDQ2"/>
<proteinExistence type="inferred from homology"/>
<dbReference type="GO" id="GO:0050511">
    <property type="term" value="F:undecaprenyldiphospho-muramoylpentapeptide beta-N-acetylglucosaminyltransferase activity"/>
    <property type="evidence" value="ECO:0007669"/>
    <property type="project" value="UniProtKB-UniRule"/>
</dbReference>
<evidence type="ECO:0000256" key="5">
    <source>
        <dbReference type="ARBA" id="ARBA00022960"/>
    </source>
</evidence>
<evidence type="ECO:0000256" key="2">
    <source>
        <dbReference type="ARBA" id="ARBA00022618"/>
    </source>
</evidence>
<evidence type="ECO:0000256" key="8">
    <source>
        <dbReference type="ARBA" id="ARBA00023306"/>
    </source>
</evidence>
<comment type="function">
    <text evidence="10">Cell wall formation. Catalyzes the transfer of a GlcNAc subunit on undecaprenyl-pyrophosphoryl-MurNAc-pentapeptide (lipid intermediate I) to form undecaprenyl-pyrophosphoryl-MurNAc-(pentapeptide)GlcNAc (lipid intermediate II).</text>
</comment>
<gene>
    <name evidence="10 13" type="primary">murG</name>
    <name evidence="13" type="ORF">KK488_13775</name>
</gene>
<dbReference type="GO" id="GO:0051301">
    <property type="term" value="P:cell division"/>
    <property type="evidence" value="ECO:0007669"/>
    <property type="project" value="UniProtKB-KW"/>
</dbReference>
<feature type="binding site" evidence="10">
    <location>
        <position position="296"/>
    </location>
    <ligand>
        <name>UDP-N-acetyl-alpha-D-glucosamine</name>
        <dbReference type="ChEBI" id="CHEBI:57705"/>
    </ligand>
</feature>
<dbReference type="HAMAP" id="MF_00033">
    <property type="entry name" value="MurG"/>
    <property type="match status" value="1"/>
</dbReference>
<comment type="similarity">
    <text evidence="10">Belongs to the glycosyltransferase 28 family. MurG subfamily.</text>
</comment>
<dbReference type="GO" id="GO:0071555">
    <property type="term" value="P:cell wall organization"/>
    <property type="evidence" value="ECO:0007669"/>
    <property type="project" value="UniProtKB-KW"/>
</dbReference>
<evidence type="ECO:0000256" key="10">
    <source>
        <dbReference type="HAMAP-Rule" id="MF_00033"/>
    </source>
</evidence>
<keyword evidence="9 10" id="KW-0961">Cell wall biogenesis/degradation</keyword>
<sequence>MSIFRHYVLAAGGTGGHMVPAHAVAQELTARGHRVALVTDERGARIPGLFEDVQTHILPAGRMSGGISGWMKGLRAIREGRTMSRRLYETFEPAAVVGFGGYPALPALLGAFAERIPTIVHEQNAVLGRVNRLVAGKVAAIATAYPDVKRLAARHAHKTHLVGNPVREAVLALREEPFPVFSEESVLRLLVTGGSQGATILSSVVPAGLAMLPISLRRRLQVTQQCRPEDIEQVRKIYADMEIPADLATYIEDMPTKLGWSHLVIARAGASTIAELTVAGRPAILIPLPSAMDNHQAYNVQEMVKAGGARAIDQKNFTPAELAKQMQKLAMEPGVLQNAAKRAWDCGRPDAVKDMCDLIESFGPAPQTIDTVRVSDDIPLSGLAGASA</sequence>
<reference evidence="13" key="1">
    <citation type="submission" date="2021-05" db="EMBL/GenBank/DDBJ databases">
        <title>Genome of Sphingobium sp. strain.</title>
        <authorList>
            <person name="Fan R."/>
        </authorList>
    </citation>
    <scope>NUCLEOTIDE SEQUENCE</scope>
    <source>
        <strain evidence="13">H33</strain>
    </source>
</reference>
<dbReference type="Proteomes" id="UP001138757">
    <property type="component" value="Unassembled WGS sequence"/>
</dbReference>
<dbReference type="GO" id="GO:0008360">
    <property type="term" value="P:regulation of cell shape"/>
    <property type="evidence" value="ECO:0007669"/>
    <property type="project" value="UniProtKB-KW"/>
</dbReference>
<keyword evidence="7 10" id="KW-0472">Membrane</keyword>
<evidence type="ECO:0000256" key="4">
    <source>
        <dbReference type="ARBA" id="ARBA00022679"/>
    </source>
</evidence>
<comment type="caution">
    <text evidence="10">Lacks conserved residue(s) required for the propagation of feature annotation.</text>
</comment>
<dbReference type="InterPro" id="IPR007235">
    <property type="entry name" value="Glyco_trans_28_C"/>
</dbReference>
<feature type="domain" description="Glycosyltransferase family 28 N-terminal" evidence="11">
    <location>
        <begin position="8"/>
        <end position="142"/>
    </location>
</feature>
<keyword evidence="8 10" id="KW-0131">Cell cycle</keyword>
<dbReference type="GO" id="GO:0009252">
    <property type="term" value="P:peptidoglycan biosynthetic process"/>
    <property type="evidence" value="ECO:0007669"/>
    <property type="project" value="UniProtKB-UniRule"/>
</dbReference>
<comment type="catalytic activity">
    <reaction evidence="10">
        <text>di-trans,octa-cis-undecaprenyl diphospho-N-acetyl-alpha-D-muramoyl-L-alanyl-D-glutamyl-meso-2,6-diaminopimeloyl-D-alanyl-D-alanine + UDP-N-acetyl-alpha-D-glucosamine = di-trans,octa-cis-undecaprenyl diphospho-[N-acetyl-alpha-D-glucosaminyl-(1-&gt;4)]-N-acetyl-alpha-D-muramoyl-L-alanyl-D-glutamyl-meso-2,6-diaminopimeloyl-D-alanyl-D-alanine + UDP + H(+)</text>
        <dbReference type="Rhea" id="RHEA:31227"/>
        <dbReference type="ChEBI" id="CHEBI:15378"/>
        <dbReference type="ChEBI" id="CHEBI:57705"/>
        <dbReference type="ChEBI" id="CHEBI:58223"/>
        <dbReference type="ChEBI" id="CHEBI:61387"/>
        <dbReference type="ChEBI" id="CHEBI:61388"/>
        <dbReference type="EC" id="2.4.1.227"/>
    </reaction>
</comment>
<dbReference type="InterPro" id="IPR004276">
    <property type="entry name" value="GlycoTrans_28_N"/>
</dbReference>
<feature type="binding site" evidence="10">
    <location>
        <position position="167"/>
    </location>
    <ligand>
        <name>UDP-N-acetyl-alpha-D-glucosamine</name>
        <dbReference type="ChEBI" id="CHEBI:57705"/>
    </ligand>
</feature>
<evidence type="ECO:0000256" key="9">
    <source>
        <dbReference type="ARBA" id="ARBA00023316"/>
    </source>
</evidence>
<dbReference type="RefSeq" id="WP_214624259.1">
    <property type="nucleotide sequence ID" value="NZ_JAHGAW010000008.1"/>
</dbReference>
<keyword evidence="4 10" id="KW-0808">Transferase</keyword>
<evidence type="ECO:0000259" key="12">
    <source>
        <dbReference type="Pfam" id="PF04101"/>
    </source>
</evidence>
<keyword evidence="2 10" id="KW-0132">Cell division</keyword>
<dbReference type="EC" id="2.4.1.227" evidence="10"/>
<evidence type="ECO:0000256" key="3">
    <source>
        <dbReference type="ARBA" id="ARBA00022676"/>
    </source>
</evidence>
<evidence type="ECO:0000259" key="11">
    <source>
        <dbReference type="Pfam" id="PF03033"/>
    </source>
</evidence>
<dbReference type="EMBL" id="JAHGAW010000008">
    <property type="protein sequence ID" value="MBT2188019.1"/>
    <property type="molecule type" value="Genomic_DNA"/>
</dbReference>
<keyword evidence="6 10" id="KW-0573">Peptidoglycan synthesis</keyword>
<feature type="binding site" evidence="10">
    <location>
        <position position="124"/>
    </location>
    <ligand>
        <name>UDP-N-acetyl-alpha-D-glucosamine</name>
        <dbReference type="ChEBI" id="CHEBI:57705"/>
    </ligand>
</feature>
<organism evidence="13 14">
    <name type="scientific">Sphingobium nicotianae</name>
    <dbReference type="NCBI Taxonomy" id="2782607"/>
    <lineage>
        <taxon>Bacteria</taxon>
        <taxon>Pseudomonadati</taxon>
        <taxon>Pseudomonadota</taxon>
        <taxon>Alphaproteobacteria</taxon>
        <taxon>Sphingomonadales</taxon>
        <taxon>Sphingomonadaceae</taxon>
        <taxon>Sphingobium</taxon>
    </lineage>
</organism>
<feature type="domain" description="Glycosyl transferase family 28 C-terminal" evidence="12">
    <location>
        <begin position="189"/>
        <end position="352"/>
    </location>
</feature>
<accession>A0A9X1DDQ2</accession>
<name>A0A9X1DDQ2_9SPHN</name>
<keyword evidence="14" id="KW-1185">Reference proteome</keyword>
<comment type="subcellular location">
    <subcellularLocation>
        <location evidence="10">Cell membrane</location>
        <topology evidence="10">Peripheral membrane protein</topology>
        <orientation evidence="10">Cytoplasmic side</orientation>
    </subcellularLocation>
</comment>
<dbReference type="GO" id="GO:0005886">
    <property type="term" value="C:plasma membrane"/>
    <property type="evidence" value="ECO:0007669"/>
    <property type="project" value="UniProtKB-SubCell"/>
</dbReference>
<comment type="pathway">
    <text evidence="10">Cell wall biogenesis; peptidoglycan biosynthesis.</text>
</comment>
<keyword evidence="5 10" id="KW-0133">Cell shape</keyword>
<protein>
    <recommendedName>
        <fullName evidence="10">UDP-N-acetylglucosamine--N-acetylmuramyl-(pentapeptide) pyrophosphoryl-undecaprenol N-acetylglucosamine transferase</fullName>
        <ecNumber evidence="10">2.4.1.227</ecNumber>
    </recommendedName>
    <alternativeName>
        <fullName evidence="10">Undecaprenyl-PP-MurNAc-pentapeptide-UDPGlcNAc GlcNAc transferase</fullName>
    </alternativeName>
</protein>
<dbReference type="Pfam" id="PF04101">
    <property type="entry name" value="Glyco_tran_28_C"/>
    <property type="match status" value="1"/>
</dbReference>
<dbReference type="CDD" id="cd03785">
    <property type="entry name" value="GT28_MurG"/>
    <property type="match status" value="1"/>
</dbReference>
<evidence type="ECO:0000313" key="13">
    <source>
        <dbReference type="EMBL" id="MBT2188019.1"/>
    </source>
</evidence>
<dbReference type="GO" id="GO:0005975">
    <property type="term" value="P:carbohydrate metabolic process"/>
    <property type="evidence" value="ECO:0007669"/>
    <property type="project" value="InterPro"/>
</dbReference>
<evidence type="ECO:0000256" key="1">
    <source>
        <dbReference type="ARBA" id="ARBA00022475"/>
    </source>
</evidence>
<dbReference type="NCBIfam" id="TIGR01133">
    <property type="entry name" value="murG"/>
    <property type="match status" value="1"/>
</dbReference>